<feature type="transmembrane region" description="Helical" evidence="6">
    <location>
        <begin position="269"/>
        <end position="292"/>
    </location>
</feature>
<keyword evidence="4 6" id="KW-1133">Transmembrane helix</keyword>
<evidence type="ECO:0000313" key="8">
    <source>
        <dbReference type="Proteomes" id="UP001139179"/>
    </source>
</evidence>
<evidence type="ECO:0000256" key="5">
    <source>
        <dbReference type="ARBA" id="ARBA00023136"/>
    </source>
</evidence>
<keyword evidence="3 6" id="KW-0812">Transmembrane</keyword>
<feature type="transmembrane region" description="Helical" evidence="6">
    <location>
        <begin position="425"/>
        <end position="446"/>
    </location>
</feature>
<feature type="transmembrane region" description="Helical" evidence="6">
    <location>
        <begin position="351"/>
        <end position="371"/>
    </location>
</feature>
<dbReference type="InterPro" id="IPR045225">
    <property type="entry name" value="Uracil/uridine/allantoin_perm"/>
</dbReference>
<evidence type="ECO:0000256" key="2">
    <source>
        <dbReference type="ARBA" id="ARBA00008974"/>
    </source>
</evidence>
<feature type="transmembrane region" description="Helical" evidence="6">
    <location>
        <begin position="154"/>
        <end position="178"/>
    </location>
</feature>
<keyword evidence="5 6" id="KW-0472">Membrane</keyword>
<dbReference type="GO" id="GO:0015205">
    <property type="term" value="F:nucleobase transmembrane transporter activity"/>
    <property type="evidence" value="ECO:0007669"/>
    <property type="project" value="TreeGrafter"/>
</dbReference>
<evidence type="ECO:0000256" key="3">
    <source>
        <dbReference type="ARBA" id="ARBA00022692"/>
    </source>
</evidence>
<dbReference type="CDD" id="cd11485">
    <property type="entry name" value="SLC-NCS1sbd_YbbW-like"/>
    <property type="match status" value="1"/>
</dbReference>
<protein>
    <submittedName>
        <fullName evidence="7">NCS1 family nucleobase:cation symporter-1</fullName>
    </submittedName>
</protein>
<evidence type="ECO:0000313" key="7">
    <source>
        <dbReference type="EMBL" id="MCM3712993.1"/>
    </source>
</evidence>
<gene>
    <name evidence="7" type="ORF">M3202_02785</name>
</gene>
<comment type="similarity">
    <text evidence="2">Belongs to the purine-cytosine permease (2.A.39) family.</text>
</comment>
<dbReference type="Proteomes" id="UP001139179">
    <property type="component" value="Unassembled WGS sequence"/>
</dbReference>
<keyword evidence="8" id="KW-1185">Reference proteome</keyword>
<feature type="transmembrane region" description="Helical" evidence="6">
    <location>
        <begin position="312"/>
        <end position="339"/>
    </location>
</feature>
<evidence type="ECO:0000256" key="1">
    <source>
        <dbReference type="ARBA" id="ARBA00004141"/>
    </source>
</evidence>
<evidence type="ECO:0000256" key="4">
    <source>
        <dbReference type="ARBA" id="ARBA00022989"/>
    </source>
</evidence>
<dbReference type="PANTHER" id="PTHR30618">
    <property type="entry name" value="NCS1 FAMILY PURINE/PYRIMIDINE TRANSPORTER"/>
    <property type="match status" value="1"/>
</dbReference>
<name>A0A9X2DQ08_9BACI</name>
<dbReference type="Pfam" id="PF02133">
    <property type="entry name" value="Transp_cyt_pur"/>
    <property type="match status" value="1"/>
</dbReference>
<feature type="transmembrane region" description="Helical" evidence="6">
    <location>
        <begin position="383"/>
        <end position="402"/>
    </location>
</feature>
<dbReference type="InterPro" id="IPR001248">
    <property type="entry name" value="Pur-cyt_permease"/>
</dbReference>
<dbReference type="RefSeq" id="WP_251221842.1">
    <property type="nucleotide sequence ID" value="NZ_JAMBOL010000002.1"/>
</dbReference>
<organism evidence="7 8">
    <name type="scientific">Halalkalibacter oceani</name>
    <dbReference type="NCBI Taxonomy" id="1653776"/>
    <lineage>
        <taxon>Bacteria</taxon>
        <taxon>Bacillati</taxon>
        <taxon>Bacillota</taxon>
        <taxon>Bacilli</taxon>
        <taxon>Bacillales</taxon>
        <taxon>Bacillaceae</taxon>
        <taxon>Halalkalibacter</taxon>
    </lineage>
</organism>
<comment type="caution">
    <text evidence="7">The sequence shown here is derived from an EMBL/GenBank/DDBJ whole genome shotgun (WGS) entry which is preliminary data.</text>
</comment>
<evidence type="ECO:0000256" key="6">
    <source>
        <dbReference type="SAM" id="Phobius"/>
    </source>
</evidence>
<comment type="subcellular location">
    <subcellularLocation>
        <location evidence="1">Membrane</location>
        <topology evidence="1">Multi-pass membrane protein</topology>
    </subcellularLocation>
</comment>
<dbReference type="GO" id="GO:0005886">
    <property type="term" value="C:plasma membrane"/>
    <property type="evidence" value="ECO:0007669"/>
    <property type="project" value="TreeGrafter"/>
</dbReference>
<dbReference type="Gene3D" id="1.10.4160.10">
    <property type="entry name" value="Hydantoin permease"/>
    <property type="match status" value="1"/>
</dbReference>
<feature type="transmembrane region" description="Helical" evidence="6">
    <location>
        <begin position="111"/>
        <end position="134"/>
    </location>
</feature>
<dbReference type="EMBL" id="JAMBOL010000002">
    <property type="protein sequence ID" value="MCM3712993.1"/>
    <property type="molecule type" value="Genomic_DNA"/>
</dbReference>
<feature type="transmembrane region" description="Helical" evidence="6">
    <location>
        <begin position="36"/>
        <end position="60"/>
    </location>
</feature>
<sequence>MEHKNLPYVEKINNPDPTLYNKDLAPVPLKEKTWTWWAYAAIWMGIVHNINQWIIVAIMIDQGMSFWQALSVVCFAFGIVFVVLIANSIVGTKYGVPFPVIIRAAFGPKAALIPIFIRGVLGVFWFGVFMYLASETIDVAFGAILPSWSELENIRVLGMGLNTAIGYGISIILHFLLITHGIERIKRFELWAGPLIMIIAIGLVFWAMDKAGGFMPLVSIESTIPEENFWRLFFLSATGIIGTVATLIVNIPDLTRFARSQKDQIIGQFIGVPLMFVFFSIISLLVTVGSVIAYGEAIFDPIHIVERLENPIIVFICALVLLASVLGLNAATNAIAVGYDLAAVAPKVLTFSRAGVVAIIIGVLSAPWLWYGNADTMNNIMGVLGANMGPVAGIMLVDFYLIRKRKYDVQSLFVRGGQYNYRSGWNFRGIIAFVVGFLAALIGLIIPALEALYAYNWFLGLFVGGTLYYVLMTKYIEKEEFVVKDAS</sequence>
<dbReference type="PANTHER" id="PTHR30618:SF0">
    <property type="entry name" value="PURINE-URACIL PERMEASE NCS1"/>
    <property type="match status" value="1"/>
</dbReference>
<feature type="transmembrane region" description="Helical" evidence="6">
    <location>
        <begin position="452"/>
        <end position="471"/>
    </location>
</feature>
<dbReference type="AlphaFoldDB" id="A0A9X2DQ08"/>
<feature type="transmembrane region" description="Helical" evidence="6">
    <location>
        <begin position="228"/>
        <end position="249"/>
    </location>
</feature>
<feature type="transmembrane region" description="Helical" evidence="6">
    <location>
        <begin position="190"/>
        <end position="208"/>
    </location>
</feature>
<accession>A0A9X2DQ08</accession>
<reference evidence="7" key="1">
    <citation type="submission" date="2022-05" db="EMBL/GenBank/DDBJ databases">
        <title>Comparative Genomics of Spacecraft Associated Microbes.</title>
        <authorList>
            <person name="Tran M.T."/>
            <person name="Wright A."/>
            <person name="Seuylemezian A."/>
            <person name="Eisen J."/>
            <person name="Coil D."/>
        </authorList>
    </citation>
    <scope>NUCLEOTIDE SEQUENCE</scope>
    <source>
        <strain evidence="7">214.1.1</strain>
    </source>
</reference>
<feature type="transmembrane region" description="Helical" evidence="6">
    <location>
        <begin position="66"/>
        <end position="90"/>
    </location>
</feature>
<proteinExistence type="inferred from homology"/>